<dbReference type="Gene3D" id="1.10.287.950">
    <property type="entry name" value="Methyl-accepting chemotaxis protein"/>
    <property type="match status" value="1"/>
</dbReference>
<dbReference type="PRINTS" id="PR00260">
    <property type="entry name" value="CHEMTRNSDUCR"/>
</dbReference>
<evidence type="ECO:0000256" key="5">
    <source>
        <dbReference type="SAM" id="Phobius"/>
    </source>
</evidence>
<evidence type="ECO:0000256" key="1">
    <source>
        <dbReference type="ARBA" id="ARBA00004370"/>
    </source>
</evidence>
<dbReference type="PANTHER" id="PTHR32089">
    <property type="entry name" value="METHYL-ACCEPTING CHEMOTAXIS PROTEIN MCPB"/>
    <property type="match status" value="1"/>
</dbReference>
<dbReference type="CDD" id="cd11386">
    <property type="entry name" value="MCP_signal"/>
    <property type="match status" value="1"/>
</dbReference>
<evidence type="ECO:0000313" key="9">
    <source>
        <dbReference type="Proteomes" id="UP000247551"/>
    </source>
</evidence>
<feature type="transmembrane region" description="Helical" evidence="5">
    <location>
        <begin position="306"/>
        <end position="326"/>
    </location>
</feature>
<dbReference type="SMART" id="SM00304">
    <property type="entry name" value="HAMP"/>
    <property type="match status" value="1"/>
</dbReference>
<feature type="domain" description="Methyl-accepting transducer" evidence="6">
    <location>
        <begin position="385"/>
        <end position="621"/>
    </location>
</feature>
<name>A0A318V1N3_9GAMM</name>
<dbReference type="RefSeq" id="WP_110575023.1">
    <property type="nucleotide sequence ID" value="NZ_QKLW01000003.1"/>
</dbReference>
<proteinExistence type="inferred from homology"/>
<dbReference type="PROSITE" id="PS50885">
    <property type="entry name" value="HAMP"/>
    <property type="match status" value="1"/>
</dbReference>
<organism evidence="8 9">
    <name type="scientific">Marinomonas alcarazii</name>
    <dbReference type="NCBI Taxonomy" id="491949"/>
    <lineage>
        <taxon>Bacteria</taxon>
        <taxon>Pseudomonadati</taxon>
        <taxon>Pseudomonadota</taxon>
        <taxon>Gammaproteobacteria</taxon>
        <taxon>Oceanospirillales</taxon>
        <taxon>Oceanospirillaceae</taxon>
        <taxon>Marinomonas</taxon>
    </lineage>
</organism>
<gene>
    <name evidence="8" type="ORF">DFP75_103292</name>
</gene>
<dbReference type="PROSITE" id="PS50111">
    <property type="entry name" value="CHEMOTAXIS_TRANSDUC_2"/>
    <property type="match status" value="1"/>
</dbReference>
<dbReference type="EMBL" id="QKLW01000003">
    <property type="protein sequence ID" value="PYF82464.1"/>
    <property type="molecule type" value="Genomic_DNA"/>
</dbReference>
<comment type="subcellular location">
    <subcellularLocation>
        <location evidence="1">Membrane</location>
    </subcellularLocation>
</comment>
<keyword evidence="2 4" id="KW-0807">Transducer</keyword>
<evidence type="ECO:0000256" key="4">
    <source>
        <dbReference type="PROSITE-ProRule" id="PRU00284"/>
    </source>
</evidence>
<evidence type="ECO:0000259" key="7">
    <source>
        <dbReference type="PROSITE" id="PS50885"/>
    </source>
</evidence>
<evidence type="ECO:0000259" key="6">
    <source>
        <dbReference type="PROSITE" id="PS50111"/>
    </source>
</evidence>
<dbReference type="GO" id="GO:0016020">
    <property type="term" value="C:membrane"/>
    <property type="evidence" value="ECO:0007669"/>
    <property type="project" value="UniProtKB-SubCell"/>
</dbReference>
<keyword evidence="5" id="KW-1133">Transmembrane helix</keyword>
<feature type="domain" description="HAMP" evidence="7">
    <location>
        <begin position="328"/>
        <end position="380"/>
    </location>
</feature>
<dbReference type="GO" id="GO:0006935">
    <property type="term" value="P:chemotaxis"/>
    <property type="evidence" value="ECO:0007669"/>
    <property type="project" value="InterPro"/>
</dbReference>
<protein>
    <submittedName>
        <fullName evidence="8">Methyl-accepting chemotaxis sensory transducer</fullName>
    </submittedName>
</protein>
<dbReference type="InterPro" id="IPR003660">
    <property type="entry name" value="HAMP_dom"/>
</dbReference>
<comment type="similarity">
    <text evidence="3">Belongs to the methyl-accepting chemotaxis (MCP) protein family.</text>
</comment>
<dbReference type="PANTHER" id="PTHR32089:SF112">
    <property type="entry name" value="LYSOZYME-LIKE PROTEIN-RELATED"/>
    <property type="match status" value="1"/>
</dbReference>
<evidence type="ECO:0000256" key="2">
    <source>
        <dbReference type="ARBA" id="ARBA00023224"/>
    </source>
</evidence>
<dbReference type="CDD" id="cd06225">
    <property type="entry name" value="HAMP"/>
    <property type="match status" value="1"/>
</dbReference>
<dbReference type="Pfam" id="PF00672">
    <property type="entry name" value="HAMP"/>
    <property type="match status" value="1"/>
</dbReference>
<dbReference type="SMART" id="SM00283">
    <property type="entry name" value="MA"/>
    <property type="match status" value="1"/>
</dbReference>
<keyword evidence="5" id="KW-0812">Transmembrane</keyword>
<comment type="caution">
    <text evidence="8">The sequence shown here is derived from an EMBL/GenBank/DDBJ whole genome shotgun (WGS) entry which is preliminary data.</text>
</comment>
<dbReference type="Pfam" id="PF00015">
    <property type="entry name" value="MCPsignal"/>
    <property type="match status" value="1"/>
</dbReference>
<dbReference type="GO" id="GO:0004888">
    <property type="term" value="F:transmembrane signaling receptor activity"/>
    <property type="evidence" value="ECO:0007669"/>
    <property type="project" value="InterPro"/>
</dbReference>
<reference evidence="8 9" key="1">
    <citation type="submission" date="2018-06" db="EMBL/GenBank/DDBJ databases">
        <title>Genomic Encyclopedia of Type Strains, Phase III (KMG-III): the genomes of soil and plant-associated and newly described type strains.</title>
        <authorList>
            <person name="Whitman W."/>
        </authorList>
    </citation>
    <scope>NUCLEOTIDE SEQUENCE [LARGE SCALE GENOMIC DNA]</scope>
    <source>
        <strain evidence="8 9">CECT 7730</strain>
    </source>
</reference>
<dbReference type="InterPro" id="IPR004090">
    <property type="entry name" value="Chemotax_Me-accpt_rcpt"/>
</dbReference>
<dbReference type="Proteomes" id="UP000247551">
    <property type="component" value="Unassembled WGS sequence"/>
</dbReference>
<keyword evidence="5" id="KW-0472">Membrane</keyword>
<accession>A0A318V1N3</accession>
<keyword evidence="9" id="KW-1185">Reference proteome</keyword>
<dbReference type="SUPFAM" id="SSF58104">
    <property type="entry name" value="Methyl-accepting chemotaxis protein (MCP) signaling domain"/>
    <property type="match status" value="1"/>
</dbReference>
<dbReference type="GO" id="GO:0007165">
    <property type="term" value="P:signal transduction"/>
    <property type="evidence" value="ECO:0007669"/>
    <property type="project" value="UniProtKB-KW"/>
</dbReference>
<dbReference type="InterPro" id="IPR004089">
    <property type="entry name" value="MCPsignal_dom"/>
</dbReference>
<sequence>MSISVVQRVLLGFILLLVLLFIVAASGVMGLNSVQKRIETVTGEIANISDSSNELSVTSAQASSAVLQYLIVSSDSVLKVALAKFLEEEQRFFTQTDRLQKMVVNYPDIQSSLDDIVGQYEGFSTIANAAIKDHSRQVTLQKTLADKKLDLKDALVFLSEDLEAIARYPQNDKQAFAVSLVQTQVATLTRLIRDFFDSTDVDALQDIQSEMSKVFVPLNDVLSQLDDEFISEQVKAIQVAVQDQDHVVAEYLELNRIQVESEAAASILFDSLVSVQTRLNELVSSVSVLRDQAKEDALSASAKAKYTSFFIVAISVIVALIIAIWVSRSIRKPLVKILAILDLIAKGDLTQRLTINTKDEFGQLSHWVNMLVEKLSSVMQDIHHASTQVVESAGSVHLSAGSTQKRMQSQHDKMTTVASAMNEMSSTVSEVAQNADVTLKKVQEVDASANQSLDRMNANIEQVGQLVEQLESSSHIVNQVDKHSQDIGHILEVIQNIAEQTNLLALNAAIEAARAGEQGRGFAVVADEVRTLANRTHQSTEEIQRVISDLQRGVGEAVNAMENSCNSAQESMNDAEAVGKSLIELREFMGEIRGLSMQIATTAEQQSHVAQEINQSVHEMSESSEGAMLDAIAGQENCQRMNDLARQQSELVGQFKTV</sequence>
<dbReference type="AlphaFoldDB" id="A0A318V1N3"/>
<dbReference type="FunFam" id="1.10.287.950:FF:000001">
    <property type="entry name" value="Methyl-accepting chemotaxis sensory transducer"/>
    <property type="match status" value="1"/>
</dbReference>
<evidence type="ECO:0000313" key="8">
    <source>
        <dbReference type="EMBL" id="PYF82464.1"/>
    </source>
</evidence>
<evidence type="ECO:0000256" key="3">
    <source>
        <dbReference type="ARBA" id="ARBA00029447"/>
    </source>
</evidence>